<keyword evidence="2" id="KW-1185">Reference proteome</keyword>
<dbReference type="EMBL" id="KZ613790">
    <property type="protein sequence ID" value="PMD60311.1"/>
    <property type="molecule type" value="Genomic_DNA"/>
</dbReference>
<dbReference type="InParanoid" id="A0A2J6TBB3"/>
<dbReference type="AlphaFoldDB" id="A0A2J6TBB3"/>
<dbReference type="RefSeq" id="XP_024737215.1">
    <property type="nucleotide sequence ID" value="XM_024872431.1"/>
</dbReference>
<gene>
    <name evidence="1" type="ORF">K444DRAFT_390270</name>
</gene>
<proteinExistence type="predicted"/>
<evidence type="ECO:0000313" key="2">
    <source>
        <dbReference type="Proteomes" id="UP000235371"/>
    </source>
</evidence>
<protein>
    <submittedName>
        <fullName evidence="1">Uncharacterized protein</fullName>
    </submittedName>
</protein>
<name>A0A2J6TBB3_9HELO</name>
<organism evidence="1 2">
    <name type="scientific">Hyaloscypha bicolor E</name>
    <dbReference type="NCBI Taxonomy" id="1095630"/>
    <lineage>
        <taxon>Eukaryota</taxon>
        <taxon>Fungi</taxon>
        <taxon>Dikarya</taxon>
        <taxon>Ascomycota</taxon>
        <taxon>Pezizomycotina</taxon>
        <taxon>Leotiomycetes</taxon>
        <taxon>Helotiales</taxon>
        <taxon>Hyaloscyphaceae</taxon>
        <taxon>Hyaloscypha</taxon>
        <taxon>Hyaloscypha bicolor</taxon>
    </lineage>
</organism>
<accession>A0A2J6TBB3</accession>
<sequence length="88" mass="9339">MLPLLRTHHAPLALPAVAYFSSNMNLPSSTPMSRLSPQALAFGLLHLDTLPSASLQSALGTGSGRYTSLCCPFPSCTVTPWRTGSRPI</sequence>
<dbReference type="GeneID" id="36580512"/>
<dbReference type="Proteomes" id="UP000235371">
    <property type="component" value="Unassembled WGS sequence"/>
</dbReference>
<evidence type="ECO:0000313" key="1">
    <source>
        <dbReference type="EMBL" id="PMD60311.1"/>
    </source>
</evidence>
<reference evidence="1 2" key="1">
    <citation type="submission" date="2016-04" db="EMBL/GenBank/DDBJ databases">
        <title>A degradative enzymes factory behind the ericoid mycorrhizal symbiosis.</title>
        <authorList>
            <consortium name="DOE Joint Genome Institute"/>
            <person name="Martino E."/>
            <person name="Morin E."/>
            <person name="Grelet G."/>
            <person name="Kuo A."/>
            <person name="Kohler A."/>
            <person name="Daghino S."/>
            <person name="Barry K."/>
            <person name="Choi C."/>
            <person name="Cichocki N."/>
            <person name="Clum A."/>
            <person name="Copeland A."/>
            <person name="Hainaut M."/>
            <person name="Haridas S."/>
            <person name="Labutti K."/>
            <person name="Lindquist E."/>
            <person name="Lipzen A."/>
            <person name="Khouja H.-R."/>
            <person name="Murat C."/>
            <person name="Ohm R."/>
            <person name="Olson A."/>
            <person name="Spatafora J."/>
            <person name="Veneault-Fourrey C."/>
            <person name="Henrissat B."/>
            <person name="Grigoriev I."/>
            <person name="Martin F."/>
            <person name="Perotto S."/>
        </authorList>
    </citation>
    <scope>NUCLEOTIDE SEQUENCE [LARGE SCALE GENOMIC DNA]</scope>
    <source>
        <strain evidence="1 2">E</strain>
    </source>
</reference>